<dbReference type="InterPro" id="IPR014015">
    <property type="entry name" value="Helicase_SF3_DNA-vir"/>
</dbReference>
<accession>A0ABV6ZJW4</accession>
<evidence type="ECO:0000313" key="7">
    <source>
        <dbReference type="EMBL" id="MFC2252480.1"/>
    </source>
</evidence>
<dbReference type="InterPro" id="IPR006500">
    <property type="entry name" value="Helicase_put_C_phage/plasmid"/>
</dbReference>
<feature type="coiled-coil region" evidence="4">
    <location>
        <begin position="146"/>
        <end position="201"/>
    </location>
</feature>
<keyword evidence="4" id="KW-0175">Coiled coil</keyword>
<proteinExistence type="predicted"/>
<keyword evidence="1" id="KW-0547">Nucleotide-binding</keyword>
<feature type="domain" description="SF3 helicase" evidence="6">
    <location>
        <begin position="314"/>
        <end position="476"/>
    </location>
</feature>
<organism evidence="7 8">
    <name type="scientific">Labrys neptuniae</name>
    <dbReference type="NCBI Taxonomy" id="376174"/>
    <lineage>
        <taxon>Bacteria</taxon>
        <taxon>Pseudomonadati</taxon>
        <taxon>Pseudomonadota</taxon>
        <taxon>Alphaproteobacteria</taxon>
        <taxon>Hyphomicrobiales</taxon>
        <taxon>Xanthobacteraceae</taxon>
        <taxon>Labrys</taxon>
    </lineage>
</organism>
<gene>
    <name evidence="7" type="ORF">ACETRX_22785</name>
</gene>
<feature type="region of interest" description="Disordered" evidence="5">
    <location>
        <begin position="24"/>
        <end position="60"/>
    </location>
</feature>
<evidence type="ECO:0000256" key="1">
    <source>
        <dbReference type="ARBA" id="ARBA00022741"/>
    </source>
</evidence>
<dbReference type="PROSITE" id="PS51206">
    <property type="entry name" value="SF3_HELICASE_1"/>
    <property type="match status" value="1"/>
</dbReference>
<evidence type="ECO:0000259" key="6">
    <source>
        <dbReference type="PROSITE" id="PS51206"/>
    </source>
</evidence>
<evidence type="ECO:0000256" key="5">
    <source>
        <dbReference type="SAM" id="MobiDB-lite"/>
    </source>
</evidence>
<dbReference type="RefSeq" id="WP_394313081.1">
    <property type="nucleotide sequence ID" value="NZ_JBHGPK010000011.1"/>
</dbReference>
<evidence type="ECO:0000256" key="4">
    <source>
        <dbReference type="SAM" id="Coils"/>
    </source>
</evidence>
<protein>
    <submittedName>
        <fullName evidence="7">Phage/plasmid primase, P4 family</fullName>
    </submittedName>
</protein>
<dbReference type="InterPro" id="IPR051620">
    <property type="entry name" value="ORF904-like_C"/>
</dbReference>
<dbReference type="Pfam" id="PF08706">
    <property type="entry name" value="D5_N"/>
    <property type="match status" value="1"/>
</dbReference>
<reference evidence="7 8" key="1">
    <citation type="submission" date="2024-09" db="EMBL/GenBank/DDBJ databases">
        <title>Description of Labrys sedimenti sp. nov., isolated from a diclofenac-degrading enrichment culture, and genome-based reclassification of Labrys portucalensis as a later heterotypic synonym of Labrys neptuniae.</title>
        <authorList>
            <person name="Tancsics A."/>
            <person name="Csepanyi A."/>
        </authorList>
    </citation>
    <scope>NUCLEOTIDE SEQUENCE [LARGE SCALE GENOMIC DNA]</scope>
    <source>
        <strain evidence="7 8">LMG 23412</strain>
    </source>
</reference>
<dbReference type="Gene3D" id="3.40.50.300">
    <property type="entry name" value="P-loop containing nucleotide triphosphate hydrolases"/>
    <property type="match status" value="1"/>
</dbReference>
<dbReference type="PANTHER" id="PTHR35372">
    <property type="entry name" value="ATP BINDING PROTEIN-RELATED"/>
    <property type="match status" value="1"/>
</dbReference>
<dbReference type="SMART" id="SM00885">
    <property type="entry name" value="D5_N"/>
    <property type="match status" value="1"/>
</dbReference>
<evidence type="ECO:0000256" key="3">
    <source>
        <dbReference type="ARBA" id="ARBA00022840"/>
    </source>
</evidence>
<dbReference type="NCBIfam" id="TIGR01613">
    <property type="entry name" value="primase_Cterm"/>
    <property type="match status" value="1"/>
</dbReference>
<keyword evidence="3" id="KW-0067">ATP-binding</keyword>
<dbReference type="InterPro" id="IPR014818">
    <property type="entry name" value="Phage/plasmid_primase_P4_C"/>
</dbReference>
<evidence type="ECO:0000313" key="8">
    <source>
        <dbReference type="Proteomes" id="UP001595190"/>
    </source>
</evidence>
<name>A0ABV6ZJW4_9HYPH</name>
<dbReference type="InterPro" id="IPR027417">
    <property type="entry name" value="P-loop_NTPase"/>
</dbReference>
<dbReference type="PANTHER" id="PTHR35372:SF2">
    <property type="entry name" value="SF3 HELICASE DOMAIN-CONTAINING PROTEIN"/>
    <property type="match status" value="1"/>
</dbReference>
<comment type="caution">
    <text evidence="7">The sequence shown here is derived from an EMBL/GenBank/DDBJ whole genome shotgun (WGS) entry which is preliminary data.</text>
</comment>
<dbReference type="EMBL" id="JBHGPK010000011">
    <property type="protein sequence ID" value="MFC2252480.1"/>
    <property type="molecule type" value="Genomic_DNA"/>
</dbReference>
<dbReference type="Proteomes" id="UP001595190">
    <property type="component" value="Unassembled WGS sequence"/>
</dbReference>
<keyword evidence="2" id="KW-0378">Hydrolase</keyword>
<evidence type="ECO:0000256" key="2">
    <source>
        <dbReference type="ARBA" id="ARBA00022801"/>
    </source>
</evidence>
<sequence length="611" mass="67390">MTDSIGRIVDRIEQAPVIGGSDMGRLISEGRASPAPHSSAEFSNEAGFDENEAPSGRDVGSVDMGAIDVCKVLDHSDTDNATRLICHHGEDLTVIAQEGVATGDWLVWTGTHWDAAEGAALAWLKASKIGDLIGLEADVMEQTPQERHAIERAAMAEAELEELEKAMEKAKDADPDLVRRRAKLRAEIDAGEEARAALDKRKVGRRRFGVSSKNKAKIAAMLDCAAPKLRRPAHAFNVDQHKVACSSHTLVFGREQDMECPDPEIVRYQGTVNAIERHERRDWITACIPFAWTGKDAPAPKWRAFLDRMMPDLDRRRTMQQFAGTGLLGLAPQFVMFHYGAGANGKSVFLETLTRVLGQGLAVGLPRESVVGGTERGTGSASPDLVRLYGKRMVRILEVKGDVPLQEDLIKRLTGGEAFPVRSLFKGYFEFQSFATPHMSGNGFPTIDGTDNGIWRRLLVMHWDQTVPEEERRDFEEMVSELVREESAGILAWLAAGAMDYLANGLIIAEAVRASTAGYREEMDPIGDFLAACVRPSSGIRVQANDMYQAYVSWSLANAKRARTTTKFGRVLGQRFKKEQIGGRFYYTDIELHDVPSRPDDPRTPASHDGD</sequence>